<evidence type="ECO:0000313" key="10">
    <source>
        <dbReference type="Proteomes" id="UP000033514"/>
    </source>
</evidence>
<name>A0A0F5LCR4_9HYPH</name>
<evidence type="ECO:0000256" key="1">
    <source>
        <dbReference type="ARBA" id="ARBA00005715"/>
    </source>
</evidence>
<proteinExistence type="inferred from homology"/>
<evidence type="ECO:0000259" key="7">
    <source>
        <dbReference type="Pfam" id="PF07005"/>
    </source>
</evidence>
<dbReference type="Gene3D" id="3.40.50.10840">
    <property type="entry name" value="Putative sugar-binding, N-terminal domain"/>
    <property type="match status" value="1"/>
</dbReference>
<dbReference type="GO" id="GO:0016301">
    <property type="term" value="F:kinase activity"/>
    <property type="evidence" value="ECO:0007669"/>
    <property type="project" value="UniProtKB-KW"/>
</dbReference>
<keyword evidence="6" id="KW-0119">Carbohydrate metabolism</keyword>
<dbReference type="GO" id="GO:0005524">
    <property type="term" value="F:ATP binding"/>
    <property type="evidence" value="ECO:0007669"/>
    <property type="project" value="UniProtKB-KW"/>
</dbReference>
<dbReference type="PATRIC" id="fig|361041.3.peg.727"/>
<dbReference type="InterPro" id="IPR031475">
    <property type="entry name" value="NBD_C"/>
</dbReference>
<evidence type="ECO:0000256" key="2">
    <source>
        <dbReference type="ARBA" id="ARBA00022679"/>
    </source>
</evidence>
<dbReference type="STRING" id="361041.VW35_07010"/>
<dbReference type="Pfam" id="PF17042">
    <property type="entry name" value="NBD_C"/>
    <property type="match status" value="1"/>
</dbReference>
<dbReference type="Proteomes" id="UP000033514">
    <property type="component" value="Unassembled WGS sequence"/>
</dbReference>
<dbReference type="Pfam" id="PF07005">
    <property type="entry name" value="SBD_N"/>
    <property type="match status" value="1"/>
</dbReference>
<evidence type="ECO:0000256" key="5">
    <source>
        <dbReference type="ARBA" id="ARBA00022840"/>
    </source>
</evidence>
<evidence type="ECO:0000259" key="8">
    <source>
        <dbReference type="Pfam" id="PF17042"/>
    </source>
</evidence>
<keyword evidence="5" id="KW-0067">ATP-binding</keyword>
<dbReference type="EMBL" id="LAJG01000014">
    <property type="protein sequence ID" value="KKB80171.1"/>
    <property type="molecule type" value="Genomic_DNA"/>
</dbReference>
<dbReference type="OrthoDB" id="9778478at2"/>
<evidence type="ECO:0000313" key="9">
    <source>
        <dbReference type="EMBL" id="KKB80171.1"/>
    </source>
</evidence>
<organism evidence="9 10">
    <name type="scientific">Devosia soli</name>
    <dbReference type="NCBI Taxonomy" id="361041"/>
    <lineage>
        <taxon>Bacteria</taxon>
        <taxon>Pseudomonadati</taxon>
        <taxon>Pseudomonadota</taxon>
        <taxon>Alphaproteobacteria</taxon>
        <taxon>Hyphomicrobiales</taxon>
        <taxon>Devosiaceae</taxon>
        <taxon>Devosia</taxon>
    </lineage>
</organism>
<keyword evidence="4" id="KW-0418">Kinase</keyword>
<gene>
    <name evidence="9" type="ORF">VW35_07010</name>
</gene>
<evidence type="ECO:0000256" key="6">
    <source>
        <dbReference type="ARBA" id="ARBA00023277"/>
    </source>
</evidence>
<feature type="domain" description="Four-carbon acid sugar kinase N-terminal" evidence="7">
    <location>
        <begin position="5"/>
        <end position="121"/>
    </location>
</feature>
<comment type="caution">
    <text evidence="9">The sequence shown here is derived from an EMBL/GenBank/DDBJ whole genome shotgun (WGS) entry which is preliminary data.</text>
</comment>
<dbReference type="InterPro" id="IPR010737">
    <property type="entry name" value="4-carb_acid_sugar_kinase_N"/>
</dbReference>
<feature type="domain" description="Four-carbon acid sugar kinase nucleotide binding" evidence="8">
    <location>
        <begin position="243"/>
        <end position="328"/>
    </location>
</feature>
<reference evidence="9 10" key="1">
    <citation type="submission" date="2015-03" db="EMBL/GenBank/DDBJ databases">
        <authorList>
            <person name="Hassan Y.I."/>
            <person name="Lepp D."/>
            <person name="Zhou T."/>
        </authorList>
    </citation>
    <scope>NUCLEOTIDE SEQUENCE [LARGE SCALE GENOMIC DNA]</scope>
    <source>
        <strain evidence="9 10">GH2-10</strain>
    </source>
</reference>
<protein>
    <recommendedName>
        <fullName evidence="11">Hrp-dependent type III effector protein</fullName>
    </recommendedName>
</protein>
<sequence length="346" mass="35300">MVERVIIADDLTGALDAAAPFAMRGMSTSVALGVAALSEAIASGAHIVGISTDSREMAPEAARDTVRGVVGALPPGTPLFKKVDSRFKGNIAAELDAIPHRRSLVVPAIPAFGRWMKGGKIGGFGVAEPIDVATRLGRHAAKALLPDILGQDDIERAIEQQFDLPIGARGLAEAMAKAMAPKGQQPDISLPKGQVFCVIGSTDPITLAQLDLLRAQHADIRYLAAPNGHGKEAPGATAITIVQATPGQAPVDGKSVATALGETLARLSPADGSMLILSGGATAQVILEQLGIGVLEVLGEALPGLPIARAGGLTVITKSGGFGDPDSLVRLTAPYLSAGSSVQNHV</sequence>
<keyword evidence="3" id="KW-0547">Nucleotide-binding</keyword>
<dbReference type="SUPFAM" id="SSF142764">
    <property type="entry name" value="YgbK-like"/>
    <property type="match status" value="1"/>
</dbReference>
<keyword evidence="2" id="KW-0808">Transferase</keyword>
<dbReference type="RefSeq" id="WP_046142235.1">
    <property type="nucleotide sequence ID" value="NZ_LAJG01000014.1"/>
</dbReference>
<dbReference type="Gene3D" id="3.40.980.20">
    <property type="entry name" value="Four-carbon acid sugar kinase, nucleotide binding domain"/>
    <property type="match status" value="1"/>
</dbReference>
<evidence type="ECO:0008006" key="11">
    <source>
        <dbReference type="Google" id="ProtNLM"/>
    </source>
</evidence>
<keyword evidence="10" id="KW-1185">Reference proteome</keyword>
<evidence type="ECO:0000256" key="4">
    <source>
        <dbReference type="ARBA" id="ARBA00022777"/>
    </source>
</evidence>
<dbReference type="InterPro" id="IPR042213">
    <property type="entry name" value="NBD_C_sf"/>
</dbReference>
<dbReference type="AlphaFoldDB" id="A0A0F5LCR4"/>
<accession>A0A0F5LCR4</accession>
<dbReference type="InterPro" id="IPR037051">
    <property type="entry name" value="4-carb_acid_sugar_kinase_N_sf"/>
</dbReference>
<comment type="similarity">
    <text evidence="1">Belongs to the four-carbon acid sugar kinase family.</text>
</comment>
<evidence type="ECO:0000256" key="3">
    <source>
        <dbReference type="ARBA" id="ARBA00022741"/>
    </source>
</evidence>